<gene>
    <name evidence="2" type="ORF">SDC9_167199</name>
</gene>
<organism evidence="2">
    <name type="scientific">bioreactor metagenome</name>
    <dbReference type="NCBI Taxonomy" id="1076179"/>
    <lineage>
        <taxon>unclassified sequences</taxon>
        <taxon>metagenomes</taxon>
        <taxon>ecological metagenomes</taxon>
    </lineage>
</organism>
<evidence type="ECO:0000313" key="2">
    <source>
        <dbReference type="EMBL" id="MPN19827.1"/>
    </source>
</evidence>
<dbReference type="PROSITE" id="PS51674">
    <property type="entry name" value="4FE4S_WBL"/>
    <property type="match status" value="1"/>
</dbReference>
<proteinExistence type="predicted"/>
<sequence length="96" mass="10549">MKVDAQLPKLDSPAHQMLNAALANAVSRDLFVPCAGPWDGDSPWLSDDPDERRWAARLCADCPVLGECRRAGELERWGVWGAVDRSPKSTTSKEIS</sequence>
<accession>A0A645FZ56</accession>
<dbReference type="InterPro" id="IPR034768">
    <property type="entry name" value="4FE4S_WBL"/>
</dbReference>
<reference evidence="2" key="1">
    <citation type="submission" date="2019-08" db="EMBL/GenBank/DDBJ databases">
        <authorList>
            <person name="Kucharzyk K."/>
            <person name="Murdoch R.W."/>
            <person name="Higgins S."/>
            <person name="Loffler F."/>
        </authorList>
    </citation>
    <scope>NUCLEOTIDE SEQUENCE</scope>
</reference>
<dbReference type="AlphaFoldDB" id="A0A645FZ56"/>
<dbReference type="EMBL" id="VSSQ01067440">
    <property type="protein sequence ID" value="MPN19827.1"/>
    <property type="molecule type" value="Genomic_DNA"/>
</dbReference>
<comment type="caution">
    <text evidence="2">The sequence shown here is derived from an EMBL/GenBank/DDBJ whole genome shotgun (WGS) entry which is preliminary data.</text>
</comment>
<dbReference type="Pfam" id="PF02467">
    <property type="entry name" value="Whib"/>
    <property type="match status" value="1"/>
</dbReference>
<protein>
    <recommendedName>
        <fullName evidence="1">4Fe-4S Wbl-type domain-containing protein</fullName>
    </recommendedName>
</protein>
<evidence type="ECO:0000259" key="1">
    <source>
        <dbReference type="PROSITE" id="PS51674"/>
    </source>
</evidence>
<feature type="domain" description="4Fe-4S Wbl-type" evidence="1">
    <location>
        <begin position="33"/>
        <end position="90"/>
    </location>
</feature>
<name>A0A645FZ56_9ZZZZ</name>